<evidence type="ECO:0000313" key="3">
    <source>
        <dbReference type="Proteomes" id="UP000664169"/>
    </source>
</evidence>
<organism evidence="2 3">
    <name type="scientific">Gomphillus americanus</name>
    <dbReference type="NCBI Taxonomy" id="1940652"/>
    <lineage>
        <taxon>Eukaryota</taxon>
        <taxon>Fungi</taxon>
        <taxon>Dikarya</taxon>
        <taxon>Ascomycota</taxon>
        <taxon>Pezizomycotina</taxon>
        <taxon>Lecanoromycetes</taxon>
        <taxon>OSLEUM clade</taxon>
        <taxon>Ostropomycetidae</taxon>
        <taxon>Ostropales</taxon>
        <taxon>Graphidaceae</taxon>
        <taxon>Gomphilloideae</taxon>
        <taxon>Gomphillus</taxon>
    </lineage>
</organism>
<comment type="caution">
    <text evidence="2">The sequence shown here is derived from an EMBL/GenBank/DDBJ whole genome shotgun (WGS) entry which is preliminary data.</text>
</comment>
<reference evidence="2" key="1">
    <citation type="submission" date="2021-03" db="EMBL/GenBank/DDBJ databases">
        <authorList>
            <person name="Tagirdzhanova G."/>
        </authorList>
    </citation>
    <scope>NUCLEOTIDE SEQUENCE</scope>
</reference>
<feature type="region of interest" description="Disordered" evidence="1">
    <location>
        <begin position="219"/>
        <end position="274"/>
    </location>
</feature>
<evidence type="ECO:0000313" key="2">
    <source>
        <dbReference type="EMBL" id="CAF9903155.1"/>
    </source>
</evidence>
<dbReference type="Proteomes" id="UP000664169">
    <property type="component" value="Unassembled WGS sequence"/>
</dbReference>
<accession>A0A8H3I4N5</accession>
<feature type="compositionally biased region" description="Polar residues" evidence="1">
    <location>
        <begin position="173"/>
        <end position="187"/>
    </location>
</feature>
<dbReference type="AlphaFoldDB" id="A0A8H3I4N5"/>
<name>A0A8H3I4N5_9LECA</name>
<feature type="compositionally biased region" description="Polar residues" evidence="1">
    <location>
        <begin position="240"/>
        <end position="268"/>
    </location>
</feature>
<protein>
    <submittedName>
        <fullName evidence="2">Uncharacterized protein</fullName>
    </submittedName>
</protein>
<dbReference type="OrthoDB" id="5396104at2759"/>
<feature type="compositionally biased region" description="Low complexity" evidence="1">
    <location>
        <begin position="310"/>
        <end position="320"/>
    </location>
</feature>
<proteinExistence type="predicted"/>
<gene>
    <name evidence="2" type="ORF">GOMPHAMPRED_000110</name>
</gene>
<dbReference type="EMBL" id="CAJPDQ010000001">
    <property type="protein sequence ID" value="CAF9903155.1"/>
    <property type="molecule type" value="Genomic_DNA"/>
</dbReference>
<feature type="region of interest" description="Disordered" evidence="1">
    <location>
        <begin position="52"/>
        <end position="71"/>
    </location>
</feature>
<keyword evidence="3" id="KW-1185">Reference proteome</keyword>
<feature type="region of interest" description="Disordered" evidence="1">
    <location>
        <begin position="305"/>
        <end position="331"/>
    </location>
</feature>
<sequence length="346" mass="38094">MLPVEISRVDTSIEAKLISALEYPTGTPSPRQSAARRSGLHITTVSEVSTTPFCPTPTPKSATSRSLPSAFSKPPPEIPSRWLWRCHLCSLSYPIGTTRRCLNDGHYFCAGTTINKRTGKKKPHSPCGSTFDYIGWQEYGDWRRHERDLRAKAANTSLPPKPFRTGPLKKPTRQTSSSSKTKETNLMPNPHFPAPTLIAPPTQPNCEHNCNFPSECRWRAATPQSPPSTNTTNLKRSTRTKSPTNFEVVSSTTEAASSPAVQQQQEKPLSQEFHLGKTSVRRQMSFSLPFSVYAWLMAPAADAMSDVTPEAAPVESSASDDAAEAGERESADEQLWLVPVLRCELA</sequence>
<feature type="region of interest" description="Disordered" evidence="1">
    <location>
        <begin position="153"/>
        <end position="200"/>
    </location>
</feature>
<feature type="compositionally biased region" description="Polar residues" evidence="1">
    <location>
        <begin position="52"/>
        <end position="69"/>
    </location>
</feature>
<evidence type="ECO:0000256" key="1">
    <source>
        <dbReference type="SAM" id="MobiDB-lite"/>
    </source>
</evidence>